<feature type="compositionally biased region" description="Basic and acidic residues" evidence="6">
    <location>
        <begin position="259"/>
        <end position="270"/>
    </location>
</feature>
<dbReference type="Gene3D" id="3.40.30.10">
    <property type="entry name" value="Glutaredoxin"/>
    <property type="match status" value="1"/>
</dbReference>
<dbReference type="InterPro" id="IPR001012">
    <property type="entry name" value="UBX_dom"/>
</dbReference>
<feature type="compositionally biased region" description="Polar residues" evidence="6">
    <location>
        <begin position="142"/>
        <end position="152"/>
    </location>
</feature>
<organism evidence="8 9">
    <name type="scientific">Mucor flavus</name>
    <dbReference type="NCBI Taxonomy" id="439312"/>
    <lineage>
        <taxon>Eukaryota</taxon>
        <taxon>Fungi</taxon>
        <taxon>Fungi incertae sedis</taxon>
        <taxon>Mucoromycota</taxon>
        <taxon>Mucoromycotina</taxon>
        <taxon>Mucoromycetes</taxon>
        <taxon>Mucorales</taxon>
        <taxon>Mucorineae</taxon>
        <taxon>Mucoraceae</taxon>
        <taxon>Mucor</taxon>
    </lineage>
</organism>
<dbReference type="PROSITE" id="PS50033">
    <property type="entry name" value="UBX"/>
    <property type="match status" value="1"/>
</dbReference>
<evidence type="ECO:0000313" key="9">
    <source>
        <dbReference type="Proteomes" id="UP001473302"/>
    </source>
</evidence>
<feature type="compositionally biased region" description="Polar residues" evidence="6">
    <location>
        <begin position="275"/>
        <end position="286"/>
    </location>
</feature>
<keyword evidence="2" id="KW-0834">Unfolded protein response</keyword>
<keyword evidence="9" id="KW-1185">Reference proteome</keyword>
<evidence type="ECO:0000256" key="4">
    <source>
        <dbReference type="ARBA" id="ARBA00041575"/>
    </source>
</evidence>
<dbReference type="InterPro" id="IPR036249">
    <property type="entry name" value="Thioredoxin-like_sf"/>
</dbReference>
<evidence type="ECO:0000256" key="3">
    <source>
        <dbReference type="ARBA" id="ARBA00038812"/>
    </source>
</evidence>
<dbReference type="PANTHER" id="PTHR46424:SF1">
    <property type="entry name" value="UBX DOMAIN-CONTAINING PROTEIN 4"/>
    <property type="match status" value="1"/>
</dbReference>
<feature type="region of interest" description="Disordered" evidence="6">
    <location>
        <begin position="432"/>
        <end position="486"/>
    </location>
</feature>
<dbReference type="SUPFAM" id="SSF52833">
    <property type="entry name" value="Thioredoxin-like"/>
    <property type="match status" value="1"/>
</dbReference>
<feature type="region of interest" description="Disordered" evidence="6">
    <location>
        <begin position="259"/>
        <end position="286"/>
    </location>
</feature>
<gene>
    <name evidence="8" type="ORF">MFLAVUS_009916</name>
</gene>
<evidence type="ECO:0000256" key="1">
    <source>
        <dbReference type="ARBA" id="ARBA00004406"/>
    </source>
</evidence>
<evidence type="ECO:0000259" key="7">
    <source>
        <dbReference type="PROSITE" id="PS50033"/>
    </source>
</evidence>
<comment type="subunit">
    <text evidence="3">Directly interacts with VCP. Interacts with UBQLN1. Forms a complex with VCP and UBQLN1.</text>
</comment>
<reference evidence="8 9" key="1">
    <citation type="submission" date="2024-04" db="EMBL/GenBank/DDBJ databases">
        <title>genome sequences of Mucor flavus KT1a and Helicostylum pulchrum KT1b strains isolated from the surface of a dry-aged beef.</title>
        <authorList>
            <person name="Toyotome T."/>
            <person name="Hosono M."/>
            <person name="Torimaru M."/>
            <person name="Fukuda K."/>
            <person name="Mikami N."/>
        </authorList>
    </citation>
    <scope>NUCLEOTIDE SEQUENCE [LARGE SCALE GENOMIC DNA]</scope>
    <source>
        <strain evidence="8 9">KT1a</strain>
    </source>
</reference>
<evidence type="ECO:0000256" key="2">
    <source>
        <dbReference type="ARBA" id="ARBA00023230"/>
    </source>
</evidence>
<sequence>MADQGIWFSGPVSDAITLVGQRNCVFLVYIYDDSEKTQTLNATLKDEHVVAAMKEYSVALSMEKNSENATMFGQFYPIQTVPIVYFIKQGTIRDFGIETMSSEEVVEKLIQVNEMVTPQPSPVSAQVSEQSATNAPPPVNIPASTFSASEPSSIPLVSAPSSIPNAQSSSNAEEAKAKKAELQKQLENLRKERAEREKQDGKEREIKRRQEAKLLQEAKQDRVDKENKKYFDQIKKERLEDEAHRKKVREQIAKDRAEKIAQRNAEKQRSPEINVASSAEFSTSNTNHEYSNLNIRQLDGTNIRSKFEASTTLSTVREWINQNRTDDKRKPFKLSSQFPNRLFTEQDDDTTLTDLNLCPSATIIMKPIKKSSSIISNNQDGIISYTFNTIYAFIFALFKLITGMFATLFPTNQPPTQPQQQQNQQIPQPLFRNLKGGQRLGGESSSSTTEPTIKKRNPYATRVNTLEEEDEDEKRPTYNGNSVNHE</sequence>
<dbReference type="SUPFAM" id="SSF54236">
    <property type="entry name" value="Ubiquitin-like"/>
    <property type="match status" value="1"/>
</dbReference>
<feature type="compositionally biased region" description="Polar residues" evidence="6">
    <location>
        <begin position="159"/>
        <end position="171"/>
    </location>
</feature>
<dbReference type="EMBL" id="BAABUK010000031">
    <property type="protein sequence ID" value="GAA5816387.1"/>
    <property type="molecule type" value="Genomic_DNA"/>
</dbReference>
<feature type="domain" description="UBX" evidence="7">
    <location>
        <begin position="286"/>
        <end position="365"/>
    </location>
</feature>
<proteinExistence type="predicted"/>
<evidence type="ECO:0000256" key="5">
    <source>
        <dbReference type="ARBA" id="ARBA00046062"/>
    </source>
</evidence>
<dbReference type="Proteomes" id="UP001473302">
    <property type="component" value="Unassembled WGS sequence"/>
</dbReference>
<evidence type="ECO:0000313" key="8">
    <source>
        <dbReference type="EMBL" id="GAA5816387.1"/>
    </source>
</evidence>
<protein>
    <recommendedName>
        <fullName evidence="4">UBX domain-containing protein 2</fullName>
    </recommendedName>
</protein>
<dbReference type="Gene3D" id="3.10.20.90">
    <property type="entry name" value="Phosphatidylinositol 3-kinase Catalytic Subunit, Chain A, domain 1"/>
    <property type="match status" value="1"/>
</dbReference>
<feature type="region of interest" description="Disordered" evidence="6">
    <location>
        <begin position="119"/>
        <end position="181"/>
    </location>
</feature>
<dbReference type="Pfam" id="PF00789">
    <property type="entry name" value="UBX"/>
    <property type="match status" value="1"/>
</dbReference>
<evidence type="ECO:0000256" key="6">
    <source>
        <dbReference type="SAM" id="MobiDB-lite"/>
    </source>
</evidence>
<comment type="caution">
    <text evidence="8">The sequence shown here is derived from an EMBL/GenBank/DDBJ whole genome shotgun (WGS) entry which is preliminary data.</text>
</comment>
<accession>A0ABP9ZBA6</accession>
<dbReference type="InterPro" id="IPR029071">
    <property type="entry name" value="Ubiquitin-like_domsf"/>
</dbReference>
<comment type="subcellular location">
    <subcellularLocation>
        <location evidence="1">Endoplasmic reticulum membrane</location>
        <topology evidence="1">Peripheral membrane protein</topology>
    </subcellularLocation>
</comment>
<comment type="function">
    <text evidence="5">Involved in endoplasmic reticulum-associated protein degradation (ERAD). Acts as a platform to recruit both UBQLN1 and VCP to the ER during ERAD.</text>
</comment>
<feature type="compositionally biased region" description="Polar residues" evidence="6">
    <location>
        <begin position="119"/>
        <end position="134"/>
    </location>
</feature>
<dbReference type="PANTHER" id="PTHR46424">
    <property type="entry name" value="UBX DOMAIN-CONTAINING PROTEIN 4"/>
    <property type="match status" value="1"/>
</dbReference>
<feature type="compositionally biased region" description="Low complexity" evidence="6">
    <location>
        <begin position="441"/>
        <end position="450"/>
    </location>
</feature>
<dbReference type="SMART" id="SM00166">
    <property type="entry name" value="UBX"/>
    <property type="match status" value="1"/>
</dbReference>
<dbReference type="Pfam" id="PF23187">
    <property type="entry name" value="UBX7_N"/>
    <property type="match status" value="1"/>
</dbReference>
<name>A0ABP9ZBA6_9FUNG</name>